<dbReference type="Proteomes" id="UP000198393">
    <property type="component" value="Unassembled WGS sequence"/>
</dbReference>
<reference evidence="2 3" key="1">
    <citation type="submission" date="2017-06" db="EMBL/GenBank/DDBJ databases">
        <authorList>
            <person name="Kim H.J."/>
            <person name="Triplett B.A."/>
        </authorList>
    </citation>
    <scope>NUCLEOTIDE SEQUENCE [LARGE SCALE GENOMIC DNA]</scope>
    <source>
        <strain evidence="2 3">DSM 19307</strain>
    </source>
</reference>
<evidence type="ECO:0000259" key="1">
    <source>
        <dbReference type="Pfam" id="PF00156"/>
    </source>
</evidence>
<dbReference type="InterPro" id="IPR029057">
    <property type="entry name" value="PRTase-like"/>
</dbReference>
<name>A0A239J8Q6_EKHLU</name>
<dbReference type="PANTHER" id="PTHR11608:SF0">
    <property type="entry name" value="BIFUNCTIONAL PROTEIN PYRR"/>
    <property type="match status" value="1"/>
</dbReference>
<feature type="domain" description="Phosphoribosyltransferase" evidence="1">
    <location>
        <begin position="4"/>
        <end position="152"/>
    </location>
</feature>
<dbReference type="InterPro" id="IPR050137">
    <property type="entry name" value="PyrR_bifunctional"/>
</dbReference>
<dbReference type="CDD" id="cd06223">
    <property type="entry name" value="PRTases_typeI"/>
    <property type="match status" value="1"/>
</dbReference>
<dbReference type="RefSeq" id="WP_089356758.1">
    <property type="nucleotide sequence ID" value="NZ_FZPD01000003.1"/>
</dbReference>
<proteinExistence type="predicted"/>
<protein>
    <submittedName>
        <fullName evidence="2">Pyrimidine operon attenuation protein / uracil phosphoribosyltransferase</fullName>
    </submittedName>
</protein>
<keyword evidence="2" id="KW-0808">Transferase</keyword>
<evidence type="ECO:0000313" key="3">
    <source>
        <dbReference type="Proteomes" id="UP000198393"/>
    </source>
</evidence>
<dbReference type="Pfam" id="PF00156">
    <property type="entry name" value="Pribosyltran"/>
    <property type="match status" value="1"/>
</dbReference>
<dbReference type="AlphaFoldDB" id="A0A239J8Q6"/>
<dbReference type="PANTHER" id="PTHR11608">
    <property type="entry name" value="BIFUNCTIONAL PROTEIN PYRR"/>
    <property type="match status" value="1"/>
</dbReference>
<dbReference type="OrthoDB" id="664757at2"/>
<dbReference type="EMBL" id="FZPD01000003">
    <property type="protein sequence ID" value="SNT02175.1"/>
    <property type="molecule type" value="Genomic_DNA"/>
</dbReference>
<keyword evidence="3" id="KW-1185">Reference proteome</keyword>
<evidence type="ECO:0000313" key="2">
    <source>
        <dbReference type="EMBL" id="SNT02175.1"/>
    </source>
</evidence>
<dbReference type="SUPFAM" id="SSF53271">
    <property type="entry name" value="PRTase-like"/>
    <property type="match status" value="1"/>
</dbReference>
<dbReference type="Gene3D" id="3.40.50.2020">
    <property type="match status" value="1"/>
</dbReference>
<keyword evidence="2" id="KW-0328">Glycosyltransferase</keyword>
<accession>A0A239J8Q6</accession>
<gene>
    <name evidence="2" type="ORF">SAMN05421640_2042</name>
</gene>
<organism evidence="2 3">
    <name type="scientific">Ekhidna lutea</name>
    <dbReference type="NCBI Taxonomy" id="447679"/>
    <lineage>
        <taxon>Bacteria</taxon>
        <taxon>Pseudomonadati</taxon>
        <taxon>Bacteroidota</taxon>
        <taxon>Cytophagia</taxon>
        <taxon>Cytophagales</taxon>
        <taxon>Reichenbachiellaceae</taxon>
        <taxon>Ekhidna</taxon>
    </lineage>
</organism>
<dbReference type="InterPro" id="IPR000836">
    <property type="entry name" value="PRTase_dom"/>
</dbReference>
<dbReference type="GO" id="GO:0016757">
    <property type="term" value="F:glycosyltransferase activity"/>
    <property type="evidence" value="ECO:0007669"/>
    <property type="project" value="UniProtKB-KW"/>
</dbReference>
<sequence length="162" mass="18079">MSDNQILTQPKVDQIIRRIAYQIYENNMNDEVVLVGVDSGGRKLADQINITLAEIAGEKAVVHTISLDKENPLNKDILLDGDVSDLKNKTVILCDDVLNSGRTLAYSLTKLLTLRVKKVETAVLVLRTHGRFPIYANYKGYELSTTIKEHVEVRPGDGVFLN</sequence>